<dbReference type="GO" id="GO:0005634">
    <property type="term" value="C:nucleus"/>
    <property type="evidence" value="ECO:0007669"/>
    <property type="project" value="TreeGrafter"/>
</dbReference>
<evidence type="ECO:0000256" key="3">
    <source>
        <dbReference type="ARBA" id="ARBA00022801"/>
    </source>
</evidence>
<feature type="domain" description="DNA2/NAM7 helicase helicase" evidence="7">
    <location>
        <begin position="338"/>
        <end position="407"/>
    </location>
</feature>
<sequence>MQFVDAASSTAPRRRGGGGGGGVAAGDFDATDRARALGEAPATAAGQLQLAPLELKTGGAPAKDGVRPAHRAQAAMSAAAEDVARGGSGGGASGFAAVLEPGEDVGAPRQAAAASAGQAAAPQPPGHTARRRELALSAGVQAGDWVALSLRVGGVCAWQAGRGRVVEASADRVELWLLEDVGAAARVALAASGQWPDADADVGVVEARVDRAPVSSSTRLARRNVVQLLDETEPEASAEPTPRGPGSVRSDGALSELRRDGEKLNEEQRLATVTLLCARDFSVLQGMPGTGKTTVLALAIRTAAAMGRRVLLTAFTHSAVDNAVLKAAPFLLRHGHGVLRLAALVATTCLGTGSALLAPAAASSPFDLCIVDEASQLVEPVALGPMLLARSTCLVGDHEQLPPLVVSPAARAAGMDVSLLRRLAEDPRSSQPHPATGLSPLCILRRQYRMNAAVMALLSLVRERLSAVRSMDLSAVEVATVDRYQGRDKDAVVVSLVRANSSGSLGSLLSDVRRVNVMLTRAKRKLVFVGSAATIEAAGPDHPMYRLESAAKRVGTVAPVEPDSMWSPTACERALL</sequence>
<dbReference type="Proteomes" id="UP000323011">
    <property type="component" value="Unassembled WGS sequence"/>
</dbReference>
<dbReference type="InterPro" id="IPR047187">
    <property type="entry name" value="SF1_C_Upf1"/>
</dbReference>
<evidence type="ECO:0000313" key="9">
    <source>
        <dbReference type="EMBL" id="KAA0145627.1"/>
    </source>
</evidence>
<dbReference type="InterPro" id="IPR041679">
    <property type="entry name" value="DNA2/NAM7-like_C"/>
</dbReference>
<evidence type="ECO:0000256" key="2">
    <source>
        <dbReference type="ARBA" id="ARBA00022741"/>
    </source>
</evidence>
<proteinExistence type="inferred from homology"/>
<dbReference type="CDD" id="cd18808">
    <property type="entry name" value="SF1_C_Upf1"/>
    <property type="match status" value="1"/>
</dbReference>
<protein>
    <submittedName>
        <fullName evidence="9">Uncharacterized protein</fullName>
    </submittedName>
</protein>
<feature type="domain" description="DNA2/NAM7 helicase helicase" evidence="7">
    <location>
        <begin position="263"/>
        <end position="328"/>
    </location>
</feature>
<feature type="domain" description="DNA2/NAM7 helicase-like C-terminal" evidence="8">
    <location>
        <begin position="463"/>
        <end position="532"/>
    </location>
</feature>
<dbReference type="GO" id="GO:0016787">
    <property type="term" value="F:hydrolase activity"/>
    <property type="evidence" value="ECO:0007669"/>
    <property type="project" value="UniProtKB-KW"/>
</dbReference>
<feature type="region of interest" description="Disordered" evidence="6">
    <location>
        <begin position="1"/>
        <end position="27"/>
    </location>
</feature>
<evidence type="ECO:0000256" key="4">
    <source>
        <dbReference type="ARBA" id="ARBA00022806"/>
    </source>
</evidence>
<dbReference type="Gene3D" id="3.40.50.300">
    <property type="entry name" value="P-loop containing nucleotide triphosphate hydrolases"/>
    <property type="match status" value="2"/>
</dbReference>
<dbReference type="PANTHER" id="PTHR43788:SF8">
    <property type="entry name" value="DNA-BINDING PROTEIN SMUBP-2"/>
    <property type="match status" value="1"/>
</dbReference>
<dbReference type="GO" id="GO:0043139">
    <property type="term" value="F:5'-3' DNA helicase activity"/>
    <property type="evidence" value="ECO:0007669"/>
    <property type="project" value="TreeGrafter"/>
</dbReference>
<evidence type="ECO:0000313" key="10">
    <source>
        <dbReference type="Proteomes" id="UP000323011"/>
    </source>
</evidence>
<comment type="similarity">
    <text evidence="1">Belongs to the DNA2/NAM7 helicase family.</text>
</comment>
<organism evidence="9 10">
    <name type="scientific">Cafeteria roenbergensis</name>
    <name type="common">Marine flagellate</name>
    <dbReference type="NCBI Taxonomy" id="33653"/>
    <lineage>
        <taxon>Eukaryota</taxon>
        <taxon>Sar</taxon>
        <taxon>Stramenopiles</taxon>
        <taxon>Bigyra</taxon>
        <taxon>Opalozoa</taxon>
        <taxon>Bicosoecida</taxon>
        <taxon>Cafeteriaceae</taxon>
        <taxon>Cafeteria</taxon>
    </lineage>
</organism>
<reference evidence="9 10" key="1">
    <citation type="submission" date="2019-07" db="EMBL/GenBank/DDBJ databases">
        <title>Genomes of Cafeteria roenbergensis.</title>
        <authorList>
            <person name="Fischer M.G."/>
            <person name="Hackl T."/>
            <person name="Roman M."/>
        </authorList>
    </citation>
    <scope>NUCLEOTIDE SEQUENCE [LARGE SCALE GENOMIC DNA]</scope>
    <source>
        <strain evidence="9 10">BVI</strain>
    </source>
</reference>
<feature type="region of interest" description="Disordered" evidence="6">
    <location>
        <begin position="229"/>
        <end position="252"/>
    </location>
</feature>
<dbReference type="Pfam" id="PF13087">
    <property type="entry name" value="AAA_12"/>
    <property type="match status" value="1"/>
</dbReference>
<keyword evidence="4" id="KW-0347">Helicase</keyword>
<name>A0A5A8BZ55_CAFRO</name>
<dbReference type="InterPro" id="IPR027417">
    <property type="entry name" value="P-loop_NTPase"/>
</dbReference>
<dbReference type="AlphaFoldDB" id="A0A5A8BZ55"/>
<dbReference type="Pfam" id="PF13086">
    <property type="entry name" value="AAA_11"/>
    <property type="match status" value="2"/>
</dbReference>
<dbReference type="GO" id="GO:0005524">
    <property type="term" value="F:ATP binding"/>
    <property type="evidence" value="ECO:0007669"/>
    <property type="project" value="UniProtKB-KW"/>
</dbReference>
<comment type="caution">
    <text evidence="9">The sequence shown here is derived from an EMBL/GenBank/DDBJ whole genome shotgun (WGS) entry which is preliminary data.</text>
</comment>
<dbReference type="SUPFAM" id="SSF52540">
    <property type="entry name" value="P-loop containing nucleoside triphosphate hydrolases"/>
    <property type="match status" value="1"/>
</dbReference>
<feature type="region of interest" description="Disordered" evidence="6">
    <location>
        <begin position="59"/>
        <end position="85"/>
    </location>
</feature>
<keyword evidence="5" id="KW-0067">ATP-binding</keyword>
<dbReference type="GO" id="GO:0005737">
    <property type="term" value="C:cytoplasm"/>
    <property type="evidence" value="ECO:0007669"/>
    <property type="project" value="TreeGrafter"/>
</dbReference>
<keyword evidence="2" id="KW-0547">Nucleotide-binding</keyword>
<dbReference type="InterPro" id="IPR041677">
    <property type="entry name" value="DNA2/NAM7_AAA_11"/>
</dbReference>
<keyword evidence="3" id="KW-0378">Hydrolase</keyword>
<evidence type="ECO:0000256" key="6">
    <source>
        <dbReference type="SAM" id="MobiDB-lite"/>
    </source>
</evidence>
<dbReference type="InterPro" id="IPR050534">
    <property type="entry name" value="Coronavir_polyprotein_1ab"/>
</dbReference>
<keyword evidence="10" id="KW-1185">Reference proteome</keyword>
<evidence type="ECO:0000259" key="8">
    <source>
        <dbReference type="Pfam" id="PF13087"/>
    </source>
</evidence>
<evidence type="ECO:0000256" key="5">
    <source>
        <dbReference type="ARBA" id="ARBA00022840"/>
    </source>
</evidence>
<gene>
    <name evidence="9" type="ORF">FNF29_08456</name>
</gene>
<dbReference type="PANTHER" id="PTHR43788">
    <property type="entry name" value="DNA2/NAM7 HELICASE FAMILY MEMBER"/>
    <property type="match status" value="1"/>
</dbReference>
<dbReference type="EMBL" id="VLTN01000147">
    <property type="protein sequence ID" value="KAA0145627.1"/>
    <property type="molecule type" value="Genomic_DNA"/>
</dbReference>
<evidence type="ECO:0000259" key="7">
    <source>
        <dbReference type="Pfam" id="PF13086"/>
    </source>
</evidence>
<accession>A0A5A8BZ55</accession>
<evidence type="ECO:0000256" key="1">
    <source>
        <dbReference type="ARBA" id="ARBA00007913"/>
    </source>
</evidence>
<feature type="compositionally biased region" description="Low complexity" evidence="6">
    <location>
        <begin position="71"/>
        <end position="81"/>
    </location>
</feature>